<evidence type="ECO:0000313" key="3">
    <source>
        <dbReference type="Proteomes" id="UP000002357"/>
    </source>
</evidence>
<accession>E2PU99</accession>
<reference evidence="2 3" key="1">
    <citation type="journal article" date="2010" name="Genome Biol. Evol.">
        <title>The sequence of a 1.8-mb bacterial linear plasmid reveals a rich evolutionary reservoir of secondary metabolic pathways.</title>
        <authorList>
            <person name="Medema M.H."/>
            <person name="Trefzer A."/>
            <person name="Kovalchuk A."/>
            <person name="van den Berg M."/>
            <person name="Mueller U."/>
            <person name="Heijne W."/>
            <person name="Wu L."/>
            <person name="Alam M.T."/>
            <person name="Ronning C.M."/>
            <person name="Nierman W.C."/>
            <person name="Bovenberg R.A.L."/>
            <person name="Breitling R."/>
            <person name="Takano E."/>
        </authorList>
    </citation>
    <scope>NUCLEOTIDE SEQUENCE [LARGE SCALE GENOMIC DNA]</scope>
    <source>
        <strain evidence="3">ATCC 27064 / DSM 738 / JCM 4710 / NBRC 13307 / NCIMB 12785 / NRRL 3585 / VKM Ac-602</strain>
    </source>
</reference>
<name>E2PU99_STRCL</name>
<gene>
    <name evidence="2" type="ORF">SCLAV_0642</name>
</gene>
<keyword evidence="3" id="KW-1185">Reference proteome</keyword>
<dbReference type="EMBL" id="CM000913">
    <property type="protein sequence ID" value="EFG05718.1"/>
    <property type="molecule type" value="Genomic_DNA"/>
</dbReference>
<sequence length="46" mass="4773">MQERRGPQVPAAGRAIRRVRGRRGTAGPGCPGDRSAAVSTVVSART</sequence>
<feature type="compositionally biased region" description="Polar residues" evidence="1">
    <location>
        <begin position="37"/>
        <end position="46"/>
    </location>
</feature>
<organism evidence="2 3">
    <name type="scientific">Streptomyces clavuligerus</name>
    <dbReference type="NCBI Taxonomy" id="1901"/>
    <lineage>
        <taxon>Bacteria</taxon>
        <taxon>Bacillati</taxon>
        <taxon>Actinomycetota</taxon>
        <taxon>Actinomycetes</taxon>
        <taxon>Kitasatosporales</taxon>
        <taxon>Streptomycetaceae</taxon>
        <taxon>Streptomyces</taxon>
    </lineage>
</organism>
<evidence type="ECO:0000256" key="1">
    <source>
        <dbReference type="SAM" id="MobiDB-lite"/>
    </source>
</evidence>
<protein>
    <submittedName>
        <fullName evidence="2">Uncharacterized protein</fullName>
    </submittedName>
</protein>
<dbReference type="AlphaFoldDB" id="E2PU99"/>
<proteinExistence type="predicted"/>
<evidence type="ECO:0000313" key="2">
    <source>
        <dbReference type="EMBL" id="EFG05718.1"/>
    </source>
</evidence>
<dbReference type="Proteomes" id="UP000002357">
    <property type="component" value="Chromosome"/>
</dbReference>
<feature type="region of interest" description="Disordered" evidence="1">
    <location>
        <begin position="1"/>
        <end position="46"/>
    </location>
</feature>